<evidence type="ECO:0000256" key="1">
    <source>
        <dbReference type="SAM" id="MobiDB-lite"/>
    </source>
</evidence>
<accession>A0A2S1FJF1</accession>
<geneLocation type="plasmid" evidence="2">
    <name>p13190-tetA</name>
</geneLocation>
<reference evidence="2" key="1">
    <citation type="submission" date="2018-01" db="EMBL/GenBank/DDBJ databases">
        <title>Complete sequence of p13190-tetA.</title>
        <authorList>
            <person name="Zhou D."/>
        </authorList>
    </citation>
    <scope>NUCLEOTIDE SEQUENCE</scope>
    <source>
        <strain evidence="2">13190</strain>
        <plasmid evidence="2">p13190-tetA</plasmid>
    </source>
</reference>
<organism evidence="2">
    <name type="scientific">Klebsiella pneumoniae</name>
    <dbReference type="NCBI Taxonomy" id="573"/>
    <lineage>
        <taxon>Bacteria</taxon>
        <taxon>Pseudomonadati</taxon>
        <taxon>Pseudomonadota</taxon>
        <taxon>Gammaproteobacteria</taxon>
        <taxon>Enterobacterales</taxon>
        <taxon>Enterobacteriaceae</taxon>
        <taxon>Klebsiella/Raoultella group</taxon>
        <taxon>Klebsiella</taxon>
        <taxon>Klebsiella pneumoniae complex</taxon>
    </lineage>
</organism>
<evidence type="ECO:0000313" key="2">
    <source>
        <dbReference type="EMBL" id="AWD72643.1"/>
    </source>
</evidence>
<protein>
    <submittedName>
        <fullName evidence="2">Uncharacterized protein</fullName>
    </submittedName>
</protein>
<sequence>MPAEPKAIKTSGPRQQADARMAASPPAKSAPRPFCGSDFCGSDIRLSFQIWFG</sequence>
<feature type="compositionally biased region" description="Low complexity" evidence="1">
    <location>
        <begin position="19"/>
        <end position="30"/>
    </location>
</feature>
<proteinExistence type="predicted"/>
<feature type="region of interest" description="Disordered" evidence="1">
    <location>
        <begin position="1"/>
        <end position="30"/>
    </location>
</feature>
<dbReference type="AlphaFoldDB" id="A0A2S1FJF1"/>
<keyword evidence="2" id="KW-0614">Plasmid</keyword>
<name>A0A2S1FJF1_KLEPN</name>
<dbReference type="EMBL" id="MG764549">
    <property type="protein sequence ID" value="AWD72643.1"/>
    <property type="molecule type" value="Genomic_DNA"/>
</dbReference>